<gene>
    <name evidence="2" type="ORF">AFK71_02540</name>
</gene>
<dbReference type="InterPro" id="IPR036866">
    <property type="entry name" value="RibonucZ/Hydroxyglut_hydro"/>
</dbReference>
<evidence type="ECO:0000313" key="3">
    <source>
        <dbReference type="Proteomes" id="UP000036780"/>
    </source>
</evidence>
<dbReference type="GeneID" id="66869422"/>
<comment type="caution">
    <text evidence="2">The sequence shown here is derived from an EMBL/GenBank/DDBJ whole genome shotgun (WGS) entry which is preliminary data.</text>
</comment>
<dbReference type="InterPro" id="IPR035681">
    <property type="entry name" value="ComA-like_MBL"/>
</dbReference>
<dbReference type="InterPro" id="IPR001279">
    <property type="entry name" value="Metallo-B-lactamas"/>
</dbReference>
<reference evidence="3" key="1">
    <citation type="submission" date="2015-07" db="EMBL/GenBank/DDBJ databases">
        <title>Fjat-10053 dsm26.</title>
        <authorList>
            <person name="Liu B."/>
            <person name="Wang J."/>
            <person name="Zhu Y."/>
            <person name="Liu G."/>
            <person name="Chen Q."/>
            <person name="Chen Z."/>
            <person name="Lan J."/>
            <person name="Che J."/>
            <person name="Ge C."/>
            <person name="Shi H."/>
            <person name="Pan Z."/>
            <person name="Liu X."/>
        </authorList>
    </citation>
    <scope>NUCLEOTIDE SEQUENCE [LARGE SCALE GENOMIC DNA]</scope>
    <source>
        <strain evidence="3">DSM 26</strain>
    </source>
</reference>
<proteinExistence type="predicted"/>
<name>A0A0L0QWF6_VIRPA</name>
<sequence length="290" mass="32714">MLKTQQISIIVLIIFSILFIHFPPVHSASGKDMQVHFINVGQGDSIFIQTPNDKHILIDGGPPQAGKKVVHYLKKHGIKKLDLVVATHPDIDHIGGLITVMKHIKIDKILDSGKLHTTRRYAKYIQEIVKQEIPISITKLHEKIPLDPSIHIQVLNTFKKSRTNNQSSIVLKMSYNNVDFLFMGDVEMEQEQEIIKKVDEQTEIVKVAHHGSNTSTSLSFLQAVRPKTAILTYHKDNRYGHPVDRVIDHLYQVGTSIYSTGALGNIVIRTDGTSYMVETEKEPLDVLYAS</sequence>
<dbReference type="Proteomes" id="UP000036780">
    <property type="component" value="Unassembled WGS sequence"/>
</dbReference>
<dbReference type="PANTHER" id="PTHR30619:SF7">
    <property type="entry name" value="BETA-LACTAMASE DOMAIN PROTEIN"/>
    <property type="match status" value="1"/>
</dbReference>
<dbReference type="InterPro" id="IPR052159">
    <property type="entry name" value="Competence_DNA_uptake"/>
</dbReference>
<dbReference type="PATRIC" id="fig|1473.5.peg.3439"/>
<dbReference type="SMART" id="SM00849">
    <property type="entry name" value="Lactamase_B"/>
    <property type="match status" value="1"/>
</dbReference>
<protein>
    <submittedName>
        <fullName evidence="2">Competence protein</fullName>
    </submittedName>
</protein>
<dbReference type="Gene3D" id="3.60.15.10">
    <property type="entry name" value="Ribonuclease Z/Hydroxyacylglutathione hydrolase-like"/>
    <property type="match status" value="1"/>
</dbReference>
<feature type="domain" description="Metallo-beta-lactamase" evidence="1">
    <location>
        <begin position="42"/>
        <end position="234"/>
    </location>
</feature>
<accession>A0A0L0QWF6</accession>
<organism evidence="2 3">
    <name type="scientific">Virgibacillus pantothenticus</name>
    <dbReference type="NCBI Taxonomy" id="1473"/>
    <lineage>
        <taxon>Bacteria</taxon>
        <taxon>Bacillati</taxon>
        <taxon>Bacillota</taxon>
        <taxon>Bacilli</taxon>
        <taxon>Bacillales</taxon>
        <taxon>Bacillaceae</taxon>
        <taxon>Virgibacillus</taxon>
    </lineage>
</organism>
<keyword evidence="3" id="KW-1185">Reference proteome</keyword>
<dbReference type="AlphaFoldDB" id="A0A0L0QWF6"/>
<dbReference type="EMBL" id="LGTO01000002">
    <property type="protein sequence ID" value="KNE22513.1"/>
    <property type="molecule type" value="Genomic_DNA"/>
</dbReference>
<dbReference type="PANTHER" id="PTHR30619">
    <property type="entry name" value="DNA INTERNALIZATION/COMPETENCE PROTEIN COMEC/REC2"/>
    <property type="match status" value="1"/>
</dbReference>
<dbReference type="RefSeq" id="WP_050349990.1">
    <property type="nucleotide sequence ID" value="NZ_BOSN01000006.1"/>
</dbReference>
<evidence type="ECO:0000259" key="1">
    <source>
        <dbReference type="SMART" id="SM00849"/>
    </source>
</evidence>
<dbReference type="CDD" id="cd07731">
    <property type="entry name" value="ComA-like_MBL-fold"/>
    <property type="match status" value="1"/>
</dbReference>
<evidence type="ECO:0000313" key="2">
    <source>
        <dbReference type="EMBL" id="KNE22513.1"/>
    </source>
</evidence>
<dbReference type="Pfam" id="PF00753">
    <property type="entry name" value="Lactamase_B"/>
    <property type="match status" value="1"/>
</dbReference>
<dbReference type="OrthoDB" id="9761531at2"/>
<dbReference type="SUPFAM" id="SSF56281">
    <property type="entry name" value="Metallo-hydrolase/oxidoreductase"/>
    <property type="match status" value="1"/>
</dbReference>